<dbReference type="GO" id="GO:0005886">
    <property type="term" value="C:plasma membrane"/>
    <property type="evidence" value="ECO:0007669"/>
    <property type="project" value="TreeGrafter"/>
</dbReference>
<evidence type="ECO:0000256" key="1">
    <source>
        <dbReference type="ARBA" id="ARBA00004141"/>
    </source>
</evidence>
<evidence type="ECO:0000259" key="6">
    <source>
        <dbReference type="PROSITE" id="PS51380"/>
    </source>
</evidence>
<evidence type="ECO:0000256" key="5">
    <source>
        <dbReference type="SAM" id="MobiDB-lite"/>
    </source>
</evidence>
<sequence length="229" mass="24689">MIENLLLRLSGLAAIASRSYLTEGHHQVLMSGLALLEVFRRFIWNYFRLENEHLNNCGQFRAVRDINIKPVDVPMDADPGFNGSNCGGGGGAGGGGDGDGRDGNATDAVEVGDEDLEAIVPKRYAPHLYRASMKRREQQQQQQQQQQQHSSSSNSSSSSSSSISSNNRSSNCFAAYAASAAAAAAPAAVAAADDGAGLEKTRNRFQNSSSNRMLRRLVLPICQWLTHFS</sequence>
<reference evidence="8" key="1">
    <citation type="submission" date="2016-11" db="UniProtKB">
        <authorList>
            <consortium name="WormBaseParasite"/>
        </authorList>
    </citation>
    <scope>IDENTIFICATION</scope>
</reference>
<feature type="region of interest" description="Disordered" evidence="5">
    <location>
        <begin position="79"/>
        <end position="107"/>
    </location>
</feature>
<dbReference type="GO" id="GO:0005794">
    <property type="term" value="C:Golgi apparatus"/>
    <property type="evidence" value="ECO:0007669"/>
    <property type="project" value="TreeGrafter"/>
</dbReference>
<feature type="compositionally biased region" description="Low complexity" evidence="5">
    <location>
        <begin position="139"/>
        <end position="164"/>
    </location>
</feature>
<dbReference type="GO" id="GO:0016036">
    <property type="term" value="P:cellular response to phosphate starvation"/>
    <property type="evidence" value="ECO:0007669"/>
    <property type="project" value="TreeGrafter"/>
</dbReference>
<evidence type="ECO:0000256" key="4">
    <source>
        <dbReference type="ARBA" id="ARBA00023136"/>
    </source>
</evidence>
<organism evidence="7 8">
    <name type="scientific">Macrostomum lignano</name>
    <dbReference type="NCBI Taxonomy" id="282301"/>
    <lineage>
        <taxon>Eukaryota</taxon>
        <taxon>Metazoa</taxon>
        <taxon>Spiralia</taxon>
        <taxon>Lophotrochozoa</taxon>
        <taxon>Platyhelminthes</taxon>
        <taxon>Rhabditophora</taxon>
        <taxon>Macrostomorpha</taxon>
        <taxon>Macrostomida</taxon>
        <taxon>Macrostomidae</taxon>
        <taxon>Macrostomum</taxon>
    </lineage>
</organism>
<keyword evidence="4" id="KW-0472">Membrane</keyword>
<dbReference type="WBParaSite" id="maker-uti_cns_0016992-snap-gene-0.5-mRNA-1">
    <property type="protein sequence ID" value="maker-uti_cns_0016992-snap-gene-0.5-mRNA-1"/>
    <property type="gene ID" value="maker-uti_cns_0016992-snap-gene-0.5"/>
</dbReference>
<dbReference type="GO" id="GO:0000822">
    <property type="term" value="F:inositol hexakisphosphate binding"/>
    <property type="evidence" value="ECO:0007669"/>
    <property type="project" value="TreeGrafter"/>
</dbReference>
<dbReference type="PANTHER" id="PTHR10783:SF103">
    <property type="entry name" value="SOLUTE CARRIER FAMILY 53 MEMBER 1"/>
    <property type="match status" value="1"/>
</dbReference>
<feature type="region of interest" description="Disordered" evidence="5">
    <location>
        <begin position="132"/>
        <end position="164"/>
    </location>
</feature>
<evidence type="ECO:0000256" key="3">
    <source>
        <dbReference type="ARBA" id="ARBA00022989"/>
    </source>
</evidence>
<keyword evidence="7" id="KW-1185">Reference proteome</keyword>
<evidence type="ECO:0000313" key="7">
    <source>
        <dbReference type="Proteomes" id="UP000095280"/>
    </source>
</evidence>
<accession>A0A1I8IUQ0</accession>
<proteinExistence type="predicted"/>
<dbReference type="AlphaFoldDB" id="A0A1I8IUQ0"/>
<dbReference type="PANTHER" id="PTHR10783">
    <property type="entry name" value="XENOTROPIC AND POLYTROPIC RETROVIRUS RECEPTOR 1-RELATED"/>
    <property type="match status" value="1"/>
</dbReference>
<keyword evidence="3" id="KW-1133">Transmembrane helix</keyword>
<evidence type="ECO:0000313" key="8">
    <source>
        <dbReference type="WBParaSite" id="maker-uti_cns_0016992-snap-gene-0.5-mRNA-1"/>
    </source>
</evidence>
<dbReference type="Proteomes" id="UP000095280">
    <property type="component" value="Unplaced"/>
</dbReference>
<name>A0A1I8IUQ0_9PLAT</name>
<comment type="subcellular location">
    <subcellularLocation>
        <location evidence="1">Membrane</location>
        <topology evidence="1">Multi-pass membrane protein</topology>
    </subcellularLocation>
</comment>
<dbReference type="PROSITE" id="PS51380">
    <property type="entry name" value="EXS"/>
    <property type="match status" value="1"/>
</dbReference>
<dbReference type="InterPro" id="IPR004342">
    <property type="entry name" value="EXS_C"/>
</dbReference>
<evidence type="ECO:0000256" key="2">
    <source>
        <dbReference type="ARBA" id="ARBA00022692"/>
    </source>
</evidence>
<feature type="compositionally biased region" description="Gly residues" evidence="5">
    <location>
        <begin position="85"/>
        <end position="97"/>
    </location>
</feature>
<dbReference type="GO" id="GO:0006817">
    <property type="term" value="P:phosphate ion transport"/>
    <property type="evidence" value="ECO:0007669"/>
    <property type="project" value="TreeGrafter"/>
</dbReference>
<protein>
    <submittedName>
        <fullName evidence="8">EXS domain-containing protein</fullName>
    </submittedName>
</protein>
<dbReference type="Pfam" id="PF03124">
    <property type="entry name" value="EXS"/>
    <property type="match status" value="1"/>
</dbReference>
<feature type="domain" description="EXS" evidence="6">
    <location>
        <begin position="1"/>
        <end position="81"/>
    </location>
</feature>
<keyword evidence="2" id="KW-0812">Transmembrane</keyword>